<keyword evidence="11 16" id="KW-0573">Peptidoglycan synthesis</keyword>
<proteinExistence type="inferred from homology"/>
<feature type="domain" description="FAD-binding PCMH-type" evidence="17">
    <location>
        <begin position="26"/>
        <end position="189"/>
    </location>
</feature>
<name>A0A1G1Y0K4_9BACT</name>
<comment type="catalytic activity">
    <reaction evidence="15 16">
        <text>UDP-N-acetyl-alpha-D-muramate + NADP(+) = UDP-N-acetyl-3-O-(1-carboxyvinyl)-alpha-D-glucosamine + NADPH + H(+)</text>
        <dbReference type="Rhea" id="RHEA:12248"/>
        <dbReference type="ChEBI" id="CHEBI:15378"/>
        <dbReference type="ChEBI" id="CHEBI:57783"/>
        <dbReference type="ChEBI" id="CHEBI:58349"/>
        <dbReference type="ChEBI" id="CHEBI:68483"/>
        <dbReference type="ChEBI" id="CHEBI:70757"/>
        <dbReference type="EC" id="1.3.1.98"/>
    </reaction>
</comment>
<dbReference type="Gene3D" id="3.30.43.10">
    <property type="entry name" value="Uridine Diphospho-n-acetylenolpyruvylglucosamine Reductase, domain 2"/>
    <property type="match status" value="1"/>
</dbReference>
<evidence type="ECO:0000256" key="4">
    <source>
        <dbReference type="ARBA" id="ARBA00004752"/>
    </source>
</evidence>
<dbReference type="InterPro" id="IPR016166">
    <property type="entry name" value="FAD-bd_PCMH"/>
</dbReference>
<dbReference type="SUPFAM" id="SSF56176">
    <property type="entry name" value="FAD-binding/transporter-associated domain-like"/>
    <property type="match status" value="1"/>
</dbReference>
<evidence type="ECO:0000259" key="17">
    <source>
        <dbReference type="PROSITE" id="PS51387"/>
    </source>
</evidence>
<dbReference type="Pfam" id="PF01565">
    <property type="entry name" value="FAD_binding_4"/>
    <property type="match status" value="1"/>
</dbReference>
<protein>
    <recommendedName>
        <fullName evidence="16">UDP-N-acetylenolpyruvoylglucosamine reductase</fullName>
        <ecNumber evidence="16">1.3.1.98</ecNumber>
    </recommendedName>
    <alternativeName>
        <fullName evidence="16">UDP-N-acetylmuramate dehydrogenase</fullName>
    </alternativeName>
</protein>
<keyword evidence="13 16" id="KW-0131">Cell cycle</keyword>
<evidence type="ECO:0000256" key="15">
    <source>
        <dbReference type="ARBA" id="ARBA00048914"/>
    </source>
</evidence>
<dbReference type="InterPro" id="IPR003170">
    <property type="entry name" value="MurB"/>
</dbReference>
<keyword evidence="9 16" id="KW-0521">NADP</keyword>
<evidence type="ECO:0000256" key="16">
    <source>
        <dbReference type="HAMAP-Rule" id="MF_00037"/>
    </source>
</evidence>
<dbReference type="STRING" id="1797535.A2744_04190"/>
<evidence type="ECO:0000256" key="1">
    <source>
        <dbReference type="ARBA" id="ARBA00001974"/>
    </source>
</evidence>
<dbReference type="InterPro" id="IPR016169">
    <property type="entry name" value="FAD-bd_PCMH_sub2"/>
</dbReference>
<dbReference type="AlphaFoldDB" id="A0A1G1Y0K4"/>
<dbReference type="InterPro" id="IPR006094">
    <property type="entry name" value="Oxid_FAD_bind_N"/>
</dbReference>
<evidence type="ECO:0000256" key="14">
    <source>
        <dbReference type="ARBA" id="ARBA00023316"/>
    </source>
</evidence>
<evidence type="ECO:0000256" key="7">
    <source>
        <dbReference type="ARBA" id="ARBA00022630"/>
    </source>
</evidence>
<evidence type="ECO:0000313" key="18">
    <source>
        <dbReference type="EMBL" id="OGY45376.1"/>
    </source>
</evidence>
<dbReference type="PROSITE" id="PS51387">
    <property type="entry name" value="FAD_PCMH"/>
    <property type="match status" value="1"/>
</dbReference>
<evidence type="ECO:0000256" key="10">
    <source>
        <dbReference type="ARBA" id="ARBA00022960"/>
    </source>
</evidence>
<dbReference type="SUPFAM" id="SSF56194">
    <property type="entry name" value="Uridine diphospho-N-Acetylenolpyruvylglucosamine reductase, MurB, C-terminal domain"/>
    <property type="match status" value="1"/>
</dbReference>
<dbReference type="GO" id="GO:0071555">
    <property type="term" value="P:cell wall organization"/>
    <property type="evidence" value="ECO:0007669"/>
    <property type="project" value="UniProtKB-KW"/>
</dbReference>
<feature type="active site" evidence="16">
    <location>
        <position position="317"/>
    </location>
</feature>
<evidence type="ECO:0000256" key="5">
    <source>
        <dbReference type="ARBA" id="ARBA00022490"/>
    </source>
</evidence>
<dbReference type="Gene3D" id="3.30.465.10">
    <property type="match status" value="1"/>
</dbReference>
<dbReference type="GO" id="GO:0009252">
    <property type="term" value="P:peptidoglycan biosynthetic process"/>
    <property type="evidence" value="ECO:0007669"/>
    <property type="project" value="UniProtKB-UniRule"/>
</dbReference>
<dbReference type="GO" id="GO:0008360">
    <property type="term" value="P:regulation of cell shape"/>
    <property type="evidence" value="ECO:0007669"/>
    <property type="project" value="UniProtKB-KW"/>
</dbReference>
<feature type="active site" evidence="16">
    <location>
        <position position="168"/>
    </location>
</feature>
<dbReference type="EC" id="1.3.1.98" evidence="16"/>
<dbReference type="InterPro" id="IPR036635">
    <property type="entry name" value="MurB_C_sf"/>
</dbReference>
<evidence type="ECO:0000313" key="19">
    <source>
        <dbReference type="Proteomes" id="UP000178240"/>
    </source>
</evidence>
<keyword evidence="8 16" id="KW-0274">FAD</keyword>
<evidence type="ECO:0000256" key="6">
    <source>
        <dbReference type="ARBA" id="ARBA00022618"/>
    </source>
</evidence>
<sequence>MIDKLRQSLGEQVKENEILANYVTFKIGGPARYFYAAKTKADLVKAIAAAQELKLDYFILGGGSNLLVSDQGFNGLVIKQDNIDFKIDGTTVYAQAGALVTDVLRATLEAGLIGWAWAAGLPGTIGGAVRGNAGAYGQGMSNILKSAEIYYQAKVQIYTNEQMGFSYRHSLAKGQPIIILSVVLELQKGDTVKDLAQVKKYEQYRSDTQPQDLPNAGCIFKNIDLSTVEVNKARVIKALDVTEAEYDEKTKFGKLPVSFIFDRLNLKGKTMGGAQVSEKHGAFIVNIGQARADQVIMLMSDLKMRVRNQLGIQLQEEVQFIGF</sequence>
<dbReference type="InterPro" id="IPR016167">
    <property type="entry name" value="FAD-bd_PCMH_sub1"/>
</dbReference>
<keyword evidence="5 16" id="KW-0963">Cytoplasm</keyword>
<dbReference type="HAMAP" id="MF_00037">
    <property type="entry name" value="MurB"/>
    <property type="match status" value="1"/>
</dbReference>
<evidence type="ECO:0000256" key="3">
    <source>
        <dbReference type="ARBA" id="ARBA00004496"/>
    </source>
</evidence>
<dbReference type="Gene3D" id="3.90.78.10">
    <property type="entry name" value="UDP-N-acetylenolpyruvoylglucosamine reductase, C-terminal domain"/>
    <property type="match status" value="1"/>
</dbReference>
<dbReference type="PANTHER" id="PTHR21071">
    <property type="entry name" value="UDP-N-ACETYLENOLPYRUVOYLGLUCOSAMINE REDUCTASE"/>
    <property type="match status" value="1"/>
</dbReference>
<keyword evidence="12 16" id="KW-0560">Oxidoreductase</keyword>
<comment type="subcellular location">
    <subcellularLocation>
        <location evidence="3 16">Cytoplasm</location>
    </subcellularLocation>
</comment>
<dbReference type="GO" id="GO:0051301">
    <property type="term" value="P:cell division"/>
    <property type="evidence" value="ECO:0007669"/>
    <property type="project" value="UniProtKB-KW"/>
</dbReference>
<gene>
    <name evidence="16" type="primary">murB</name>
    <name evidence="18" type="ORF">A2744_04190</name>
</gene>
<evidence type="ECO:0000256" key="9">
    <source>
        <dbReference type="ARBA" id="ARBA00022857"/>
    </source>
</evidence>
<comment type="pathway">
    <text evidence="4 16">Cell wall biogenesis; peptidoglycan biosynthesis.</text>
</comment>
<dbReference type="InterPro" id="IPR011601">
    <property type="entry name" value="MurB_C"/>
</dbReference>
<evidence type="ECO:0000256" key="2">
    <source>
        <dbReference type="ARBA" id="ARBA00003921"/>
    </source>
</evidence>
<evidence type="ECO:0000256" key="12">
    <source>
        <dbReference type="ARBA" id="ARBA00023002"/>
    </source>
</evidence>
<dbReference type="GO" id="GO:0008762">
    <property type="term" value="F:UDP-N-acetylmuramate dehydrogenase activity"/>
    <property type="evidence" value="ECO:0007669"/>
    <property type="project" value="UniProtKB-UniRule"/>
</dbReference>
<accession>A0A1G1Y0K4</accession>
<keyword evidence="10 16" id="KW-0133">Cell shape</keyword>
<evidence type="ECO:0000256" key="11">
    <source>
        <dbReference type="ARBA" id="ARBA00022984"/>
    </source>
</evidence>
<comment type="similarity">
    <text evidence="16">Belongs to the MurB family.</text>
</comment>
<keyword evidence="6 16" id="KW-0132">Cell division</keyword>
<dbReference type="GO" id="GO:0005829">
    <property type="term" value="C:cytosol"/>
    <property type="evidence" value="ECO:0007669"/>
    <property type="project" value="TreeGrafter"/>
</dbReference>
<dbReference type="UniPathway" id="UPA00219"/>
<dbReference type="Proteomes" id="UP000178240">
    <property type="component" value="Unassembled WGS sequence"/>
</dbReference>
<dbReference type="InterPro" id="IPR036318">
    <property type="entry name" value="FAD-bd_PCMH-like_sf"/>
</dbReference>
<dbReference type="EMBL" id="MHIE01000021">
    <property type="protein sequence ID" value="OGY45376.1"/>
    <property type="molecule type" value="Genomic_DNA"/>
</dbReference>
<dbReference type="Pfam" id="PF02873">
    <property type="entry name" value="MurB_C"/>
    <property type="match status" value="1"/>
</dbReference>
<keyword evidence="7 16" id="KW-0285">Flavoprotein</keyword>
<organism evidence="18 19">
    <name type="scientific">Candidatus Buchananbacteria bacterium RIFCSPHIGHO2_01_FULL_44_11</name>
    <dbReference type="NCBI Taxonomy" id="1797535"/>
    <lineage>
        <taxon>Bacteria</taxon>
        <taxon>Candidatus Buchananiibacteriota</taxon>
    </lineage>
</organism>
<dbReference type="GO" id="GO:0071949">
    <property type="term" value="F:FAD binding"/>
    <property type="evidence" value="ECO:0007669"/>
    <property type="project" value="InterPro"/>
</dbReference>
<comment type="function">
    <text evidence="2 16">Cell wall formation.</text>
</comment>
<evidence type="ECO:0000256" key="8">
    <source>
        <dbReference type="ARBA" id="ARBA00022827"/>
    </source>
</evidence>
<keyword evidence="14 16" id="KW-0961">Cell wall biogenesis/degradation</keyword>
<reference evidence="18 19" key="1">
    <citation type="journal article" date="2016" name="Nat. Commun.">
        <title>Thousands of microbial genomes shed light on interconnected biogeochemical processes in an aquifer system.</title>
        <authorList>
            <person name="Anantharaman K."/>
            <person name="Brown C.T."/>
            <person name="Hug L.A."/>
            <person name="Sharon I."/>
            <person name="Castelle C.J."/>
            <person name="Probst A.J."/>
            <person name="Thomas B.C."/>
            <person name="Singh A."/>
            <person name="Wilkins M.J."/>
            <person name="Karaoz U."/>
            <person name="Brodie E.L."/>
            <person name="Williams K.H."/>
            <person name="Hubbard S.S."/>
            <person name="Banfield J.F."/>
        </authorList>
    </citation>
    <scope>NUCLEOTIDE SEQUENCE [LARGE SCALE GENOMIC DNA]</scope>
</reference>
<comment type="cofactor">
    <cofactor evidence="1 16">
        <name>FAD</name>
        <dbReference type="ChEBI" id="CHEBI:57692"/>
    </cofactor>
</comment>
<comment type="caution">
    <text evidence="18">The sequence shown here is derived from an EMBL/GenBank/DDBJ whole genome shotgun (WGS) entry which is preliminary data.</text>
</comment>
<evidence type="ECO:0000256" key="13">
    <source>
        <dbReference type="ARBA" id="ARBA00023306"/>
    </source>
</evidence>
<dbReference type="PANTHER" id="PTHR21071:SF4">
    <property type="entry name" value="UDP-N-ACETYLENOLPYRUVOYLGLUCOSAMINE REDUCTASE"/>
    <property type="match status" value="1"/>
</dbReference>
<dbReference type="NCBIfam" id="TIGR00179">
    <property type="entry name" value="murB"/>
    <property type="match status" value="1"/>
</dbReference>
<feature type="active site" description="Proton donor" evidence="16">
    <location>
        <position position="218"/>
    </location>
</feature>